<dbReference type="PANTHER" id="PTHR10997">
    <property type="entry name" value="IMPORTIN-7, 8, 11"/>
    <property type="match status" value="1"/>
</dbReference>
<feature type="compositionally biased region" description="Basic residues" evidence="1">
    <location>
        <begin position="435"/>
        <end position="447"/>
    </location>
</feature>
<dbReference type="GO" id="GO:0006606">
    <property type="term" value="P:protein import into nucleus"/>
    <property type="evidence" value="ECO:0007669"/>
    <property type="project" value="TreeGrafter"/>
</dbReference>
<dbReference type="Proteomes" id="UP000237105">
    <property type="component" value="Unassembled WGS sequence"/>
</dbReference>
<dbReference type="EMBL" id="JXTB01000092">
    <property type="protein sequence ID" value="PON64831.1"/>
    <property type="molecule type" value="Genomic_DNA"/>
</dbReference>
<dbReference type="OrthoDB" id="3268246at2759"/>
<dbReference type="GO" id="GO:0005049">
    <property type="term" value="F:nuclear export signal receptor activity"/>
    <property type="evidence" value="ECO:0007669"/>
    <property type="project" value="TreeGrafter"/>
</dbReference>
<dbReference type="GO" id="GO:0006611">
    <property type="term" value="P:protein export from nucleus"/>
    <property type="evidence" value="ECO:0007669"/>
    <property type="project" value="TreeGrafter"/>
</dbReference>
<feature type="compositionally biased region" description="Acidic residues" evidence="1">
    <location>
        <begin position="1022"/>
        <end position="1057"/>
    </location>
</feature>
<proteinExistence type="predicted"/>
<organism evidence="2 3">
    <name type="scientific">Parasponia andersonii</name>
    <name type="common">Sponia andersonii</name>
    <dbReference type="NCBI Taxonomy" id="3476"/>
    <lineage>
        <taxon>Eukaryota</taxon>
        <taxon>Viridiplantae</taxon>
        <taxon>Streptophyta</taxon>
        <taxon>Embryophyta</taxon>
        <taxon>Tracheophyta</taxon>
        <taxon>Spermatophyta</taxon>
        <taxon>Magnoliopsida</taxon>
        <taxon>eudicotyledons</taxon>
        <taxon>Gunneridae</taxon>
        <taxon>Pentapetalae</taxon>
        <taxon>rosids</taxon>
        <taxon>fabids</taxon>
        <taxon>Rosales</taxon>
        <taxon>Cannabaceae</taxon>
        <taxon>Parasponia</taxon>
    </lineage>
</organism>
<name>A0A2P5CV31_PARAD</name>
<evidence type="ECO:0000313" key="2">
    <source>
        <dbReference type="EMBL" id="PON64831.1"/>
    </source>
</evidence>
<dbReference type="STRING" id="3476.A0A2P5CV31"/>
<keyword evidence="3" id="KW-1185">Reference proteome</keyword>
<feature type="region of interest" description="Disordered" evidence="1">
    <location>
        <begin position="425"/>
        <end position="448"/>
    </location>
</feature>
<dbReference type="GO" id="GO:0005829">
    <property type="term" value="C:cytosol"/>
    <property type="evidence" value="ECO:0007669"/>
    <property type="project" value="TreeGrafter"/>
</dbReference>
<dbReference type="SUPFAM" id="SSF48371">
    <property type="entry name" value="ARM repeat"/>
    <property type="match status" value="1"/>
</dbReference>
<dbReference type="InterPro" id="IPR016024">
    <property type="entry name" value="ARM-type_fold"/>
</dbReference>
<feature type="region of interest" description="Disordered" evidence="1">
    <location>
        <begin position="1016"/>
        <end position="1057"/>
    </location>
</feature>
<gene>
    <name evidence="2" type="ORF">PanWU01x14_120080</name>
</gene>
<dbReference type="AlphaFoldDB" id="A0A2P5CV31"/>
<dbReference type="PANTHER" id="PTHR10997:SF29">
    <property type="entry name" value="ARM REPEAT SUPERFAMILY PROTEIN"/>
    <property type="match status" value="1"/>
</dbReference>
<dbReference type="Gene3D" id="1.25.10.10">
    <property type="entry name" value="Leucine-rich Repeat Variant"/>
    <property type="match status" value="2"/>
</dbReference>
<evidence type="ECO:0000256" key="1">
    <source>
        <dbReference type="SAM" id="MobiDB-lite"/>
    </source>
</evidence>
<dbReference type="InterPro" id="IPR011989">
    <property type="entry name" value="ARM-like"/>
</dbReference>
<comment type="caution">
    <text evidence="2">The sequence shown here is derived from an EMBL/GenBank/DDBJ whole genome shotgun (WGS) entry which is preliminary data.</text>
</comment>
<reference evidence="3" key="1">
    <citation type="submission" date="2016-06" db="EMBL/GenBank/DDBJ databases">
        <title>Parallel loss of symbiosis genes in relatives of nitrogen-fixing non-legume Parasponia.</title>
        <authorList>
            <person name="Van Velzen R."/>
            <person name="Holmer R."/>
            <person name="Bu F."/>
            <person name="Rutten L."/>
            <person name="Van Zeijl A."/>
            <person name="Liu W."/>
            <person name="Santuari L."/>
            <person name="Cao Q."/>
            <person name="Sharma T."/>
            <person name="Shen D."/>
            <person name="Roswanjaya Y."/>
            <person name="Wardhani T."/>
            <person name="Kalhor M.S."/>
            <person name="Jansen J."/>
            <person name="Van den Hoogen J."/>
            <person name="Gungor B."/>
            <person name="Hartog M."/>
            <person name="Hontelez J."/>
            <person name="Verver J."/>
            <person name="Yang W.-C."/>
            <person name="Schijlen E."/>
            <person name="Repin R."/>
            <person name="Schilthuizen M."/>
            <person name="Schranz E."/>
            <person name="Heidstra R."/>
            <person name="Miyata K."/>
            <person name="Fedorova E."/>
            <person name="Kohlen W."/>
            <person name="Bisseling T."/>
            <person name="Smit S."/>
            <person name="Geurts R."/>
        </authorList>
    </citation>
    <scope>NUCLEOTIDE SEQUENCE [LARGE SCALE GENOMIC DNA]</scope>
    <source>
        <strain evidence="3">cv. WU1-14</strain>
    </source>
</reference>
<protein>
    <submittedName>
        <fullName evidence="2">Coatomer beta subunit</fullName>
    </submittedName>
</protein>
<sequence length="1178" mass="132191">MEVAAQGQTQNQISQLLNETLNSDCAVVRAATEALDGHSLLPGFPFYLLSIITTEEEEEEGKRNKGRKIAAATYLKNLTRRNIDKGLSKEFKDELLRALLLVEPSLLRVLIEVFRIIVSADVVKHNSWPQLVPDLRSAIQNSNLISNAAHSHSHSLSQWNTINALTLLHALLRPFQYFLDPKVAKEPVPMQLDQIAKEILVPLLTVFHQFVQEDIKINTTSRMETEKTLLFICKCMYFAVRSHMPSSLVPLLPSFCHDLICILGSLSFDYTVTIEKEYLMRLKTGKRSLQIFCALVTRHRKYSDKLMPDMINSALNIVKYTKNISKLDFLSEQIVSLAFDVISRVLETGLGWRLVAPHFSLLLDSAIFPALVMNEKDISEWEEDADEFLRKNLPSDLDEVSGWKDDLFTARKSATNLLGVIAMSKGPPVGTSSSSKRKKSEKNKGKNQRCSIGELLVLPFLSKFPIPSETNGTETRILNNLSCNFFPLSSSFLLLIKIVVTLDDIILIFSLFYCGYHGSYFGVLMGYGSLLDFLREQEPRHITTLVQMRLLPLYKSSVCLPYLVAPANWVLGELASCLPEEISADVYSSLLNALIMPDNGDTSCYPVRASAAGAISELLENDYLPPDWLPLLQVVIGRIGKDDEDNSILFQLLSSVVEAGNENVAVHIPFLVSSLVGAISKCIPANLEPWPQMVEKGFAALAVMAQSWENFCSEESEEDTSEKWASGRAAVGGAFSVLLQQAWLTPTPPLKGGASPSCCIDDASTLLRSIMLSVTESNVILELKIPELLLVWADLVAGWHAWEESEDMSIFDCIQEVVSLQNKYRLRDFIARPMPSTPNPPVPKGSIIEDIGAFVSEAISQYPSAMWRACSCVHMLLDVPKDSFETENVKQSLAITFSRVAFSRFKEIRNKPCSLWKPLLLAVTSCYLCCPDVIERILDKDDDSGFTIWASTLSYVCTRSYEAGLKMESEIRLIVMALAKIVERHLELGKPQDRLLKECFSSLMEASVRLKEILEENAKVQEDEDDEDVETDEDGDDGTEDDDEDSEADEHEETEEEFLNRYAKVAVSLQDGTVIEEEDVEDQEDEIELGYLGDIDPQRVVVSLFERYHRILIQGQTIRPELIASFLDAFPELKLYFQESRQSRKGDYGLIMIEANENDQITSNIEGFAGATWHLVWL</sequence>
<evidence type="ECO:0000313" key="3">
    <source>
        <dbReference type="Proteomes" id="UP000237105"/>
    </source>
</evidence>
<accession>A0A2P5CV31</accession>
<dbReference type="GO" id="GO:0005635">
    <property type="term" value="C:nuclear envelope"/>
    <property type="evidence" value="ECO:0007669"/>
    <property type="project" value="TreeGrafter"/>
</dbReference>